<accession>A0AAE1QRD7</accession>
<keyword evidence="1" id="KW-0472">Membrane</keyword>
<sequence>MPMTVIEVEAPSPMRYMMGAAVMMIGVVLPLAYMMFTNKRVPSPSSYSKQTNKVLI</sequence>
<name>A0AAE1QRD7_9SOLA</name>
<keyword evidence="3" id="KW-1185">Reference proteome</keyword>
<evidence type="ECO:0000313" key="2">
    <source>
        <dbReference type="EMBL" id="KAK4338233.1"/>
    </source>
</evidence>
<dbReference type="GO" id="GO:0005794">
    <property type="term" value="C:Golgi apparatus"/>
    <property type="evidence" value="ECO:0007669"/>
    <property type="project" value="TreeGrafter"/>
</dbReference>
<dbReference type="AlphaFoldDB" id="A0AAE1QRD7"/>
<protein>
    <submittedName>
        <fullName evidence="2">Uncharacterized protein</fullName>
    </submittedName>
</protein>
<dbReference type="PANTHER" id="PTHR37749">
    <property type="entry name" value="TRANSMEMBRANE PROTEIN"/>
    <property type="match status" value="1"/>
</dbReference>
<dbReference type="PANTHER" id="PTHR37749:SF1">
    <property type="entry name" value="TRANSMEMBRANE PROTEIN"/>
    <property type="match status" value="1"/>
</dbReference>
<keyword evidence="1" id="KW-1133">Transmembrane helix</keyword>
<evidence type="ECO:0000313" key="3">
    <source>
        <dbReference type="Proteomes" id="UP001291623"/>
    </source>
</evidence>
<feature type="transmembrane region" description="Helical" evidence="1">
    <location>
        <begin position="16"/>
        <end position="36"/>
    </location>
</feature>
<comment type="caution">
    <text evidence="2">The sequence shown here is derived from an EMBL/GenBank/DDBJ whole genome shotgun (WGS) entry which is preliminary data.</text>
</comment>
<keyword evidence="1" id="KW-0812">Transmembrane</keyword>
<dbReference type="Proteomes" id="UP001291623">
    <property type="component" value="Unassembled WGS sequence"/>
</dbReference>
<reference evidence="2" key="1">
    <citation type="submission" date="2023-12" db="EMBL/GenBank/DDBJ databases">
        <title>Genome assembly of Anisodus tanguticus.</title>
        <authorList>
            <person name="Wang Y.-J."/>
        </authorList>
    </citation>
    <scope>NUCLEOTIDE SEQUENCE</scope>
    <source>
        <strain evidence="2">KB-2021</strain>
        <tissue evidence="2">Leaf</tissue>
    </source>
</reference>
<gene>
    <name evidence="2" type="ORF">RND71_042720</name>
</gene>
<dbReference type="EMBL" id="JAVYJV010000024">
    <property type="protein sequence ID" value="KAK4338233.1"/>
    <property type="molecule type" value="Genomic_DNA"/>
</dbReference>
<organism evidence="2 3">
    <name type="scientific">Anisodus tanguticus</name>
    <dbReference type="NCBI Taxonomy" id="243964"/>
    <lineage>
        <taxon>Eukaryota</taxon>
        <taxon>Viridiplantae</taxon>
        <taxon>Streptophyta</taxon>
        <taxon>Embryophyta</taxon>
        <taxon>Tracheophyta</taxon>
        <taxon>Spermatophyta</taxon>
        <taxon>Magnoliopsida</taxon>
        <taxon>eudicotyledons</taxon>
        <taxon>Gunneridae</taxon>
        <taxon>Pentapetalae</taxon>
        <taxon>asterids</taxon>
        <taxon>lamiids</taxon>
        <taxon>Solanales</taxon>
        <taxon>Solanaceae</taxon>
        <taxon>Solanoideae</taxon>
        <taxon>Hyoscyameae</taxon>
        <taxon>Anisodus</taxon>
    </lineage>
</organism>
<evidence type="ECO:0000256" key="1">
    <source>
        <dbReference type="SAM" id="Phobius"/>
    </source>
</evidence>
<proteinExistence type="predicted"/>